<dbReference type="OrthoDB" id="1776524at2"/>
<dbReference type="InterPro" id="IPR013519">
    <property type="entry name" value="Int_alpha_beta-p"/>
</dbReference>
<evidence type="ECO:0000313" key="1">
    <source>
        <dbReference type="EMBL" id="PWR01283.1"/>
    </source>
</evidence>
<evidence type="ECO:0000313" key="2">
    <source>
        <dbReference type="Proteomes" id="UP000245680"/>
    </source>
</evidence>
<dbReference type="AlphaFoldDB" id="A0A2V2LHB2"/>
<dbReference type="PROSITE" id="PS51470">
    <property type="entry name" value="FG_GAP"/>
    <property type="match status" value="1"/>
</dbReference>
<accession>A0A2V2LHB2</accession>
<organism evidence="1 2">
    <name type="scientific">Meridianimarinicoccus roseus</name>
    <dbReference type="NCBI Taxonomy" id="2072018"/>
    <lineage>
        <taxon>Bacteria</taxon>
        <taxon>Pseudomonadati</taxon>
        <taxon>Pseudomonadota</taxon>
        <taxon>Alphaproteobacteria</taxon>
        <taxon>Rhodobacterales</taxon>
        <taxon>Paracoccaceae</taxon>
        <taxon>Meridianimarinicoccus</taxon>
    </lineage>
</organism>
<dbReference type="InterPro" id="IPR011043">
    <property type="entry name" value="Gal_Oxase/kelch_b-propeller"/>
</dbReference>
<name>A0A2V2LHB2_9RHOB</name>
<dbReference type="Pfam" id="PF14312">
    <property type="entry name" value="FG-GAP_2"/>
    <property type="match status" value="2"/>
</dbReference>
<keyword evidence="2" id="KW-1185">Reference proteome</keyword>
<sequence>MCFRCMELTARGEQFCARSFADPVCDVNLTSCDFDSGVFMRVAVASCLLFFAYAADAATLPVVPGPVTPGPTFQAFTLRHTLDNPLASASNGFGSEVATDGTRVLVGAPRASNNTLQQGSAALFDAATGALLQSFASPLAPTSGRFGSSVAIGGGRLVIGAEVSSRAFVYDAQSFQLSQTLQSPLTQSSEQFGAGVAAGDGEVFVGAPRRDVGSTPDAGQTYRFLPPIPQPIRIFDNPSPRQFGGLGADLAYDDGLLLASEAGSLGGFVQGSAFLFDVSTGGVSQVLADPAPGAPSLMNENRFGDSVALAGNFAVVGDPGDDQNGLNAGSVVVFNKSTGAVVRSFQSPDLQVGDQFGEAVATDGTILAVGEPGHQGALGQVHIFDILTGALLQTIANPDPLAGSNPLVSRSGSFGAALAFAGDTLVVGASGLKTAIPSGPSSVIIPQNGGRAFIYSRAAPVTPPPPVPLPAPVALLGAALMGVLGAARKRH</sequence>
<dbReference type="Gene3D" id="2.120.10.80">
    <property type="entry name" value="Kelch-type beta propeller"/>
    <property type="match status" value="1"/>
</dbReference>
<dbReference type="EMBL" id="QGKU01000054">
    <property type="protein sequence ID" value="PWR01283.1"/>
    <property type="molecule type" value="Genomic_DNA"/>
</dbReference>
<dbReference type="SUPFAM" id="SSF50965">
    <property type="entry name" value="Galactose oxidase, central domain"/>
    <property type="match status" value="1"/>
</dbReference>
<comment type="caution">
    <text evidence="1">The sequence shown here is derived from an EMBL/GenBank/DDBJ whole genome shotgun (WGS) entry which is preliminary data.</text>
</comment>
<dbReference type="InterPro" id="IPR015915">
    <property type="entry name" value="Kelch-typ_b-propeller"/>
</dbReference>
<dbReference type="InterPro" id="IPR013517">
    <property type="entry name" value="FG-GAP"/>
</dbReference>
<protein>
    <submittedName>
        <fullName evidence="1">Uncharacterized protein</fullName>
    </submittedName>
</protein>
<dbReference type="Proteomes" id="UP000245680">
    <property type="component" value="Unassembled WGS sequence"/>
</dbReference>
<dbReference type="PANTHER" id="PTHR36220">
    <property type="entry name" value="UNNAMED PRODUCT"/>
    <property type="match status" value="1"/>
</dbReference>
<gene>
    <name evidence="1" type="ORF">DKT77_17780</name>
</gene>
<dbReference type="PANTHER" id="PTHR36220:SF1">
    <property type="entry name" value="GAMMA TUBULIN COMPLEX COMPONENT C-TERMINAL DOMAIN-CONTAINING PROTEIN"/>
    <property type="match status" value="1"/>
</dbReference>
<reference evidence="1 2" key="1">
    <citation type="submission" date="2018-05" db="EMBL/GenBank/DDBJ databases">
        <title>Rhodobacteraceae gen. nov., sp. nov. isolated from sea water.</title>
        <authorList>
            <person name="Ren Y."/>
        </authorList>
    </citation>
    <scope>NUCLEOTIDE SEQUENCE [LARGE SCALE GENOMIC DNA]</scope>
    <source>
        <strain evidence="1 2">TG-679</strain>
    </source>
</reference>
<proteinExistence type="predicted"/>